<evidence type="ECO:0000313" key="3">
    <source>
        <dbReference type="Proteomes" id="UP000261212"/>
    </source>
</evidence>
<proteinExistence type="predicted"/>
<evidence type="ECO:0000313" key="2">
    <source>
        <dbReference type="EMBL" id="RGD73370.1"/>
    </source>
</evidence>
<organism evidence="2 3">
    <name type="scientific">Anaerofustis stercorihominis</name>
    <dbReference type="NCBI Taxonomy" id="214853"/>
    <lineage>
        <taxon>Bacteria</taxon>
        <taxon>Bacillati</taxon>
        <taxon>Bacillota</taxon>
        <taxon>Clostridia</taxon>
        <taxon>Eubacteriales</taxon>
        <taxon>Eubacteriaceae</taxon>
        <taxon>Anaerofustis</taxon>
    </lineage>
</organism>
<dbReference type="EMBL" id="QUSM01000006">
    <property type="protein sequence ID" value="RGD73370.1"/>
    <property type="molecule type" value="Genomic_DNA"/>
</dbReference>
<dbReference type="RefSeq" id="WP_117532635.1">
    <property type="nucleotide sequence ID" value="NZ_QUSM01000006.1"/>
</dbReference>
<keyword evidence="1" id="KW-0472">Membrane</keyword>
<gene>
    <name evidence="2" type="ORF">DW687_10040</name>
</gene>
<feature type="transmembrane region" description="Helical" evidence="1">
    <location>
        <begin position="66"/>
        <end position="83"/>
    </location>
</feature>
<reference evidence="2 3" key="1">
    <citation type="submission" date="2018-08" db="EMBL/GenBank/DDBJ databases">
        <title>A genome reference for cultivated species of the human gut microbiota.</title>
        <authorList>
            <person name="Zou Y."/>
            <person name="Xue W."/>
            <person name="Luo G."/>
        </authorList>
    </citation>
    <scope>NUCLEOTIDE SEQUENCE [LARGE SCALE GENOMIC DNA]</scope>
    <source>
        <strain evidence="2 3">AM25-6</strain>
    </source>
</reference>
<accession>A0A3E3DVU0</accession>
<dbReference type="AlphaFoldDB" id="A0A3E3DVU0"/>
<evidence type="ECO:0008006" key="4">
    <source>
        <dbReference type="Google" id="ProtNLM"/>
    </source>
</evidence>
<evidence type="ECO:0000256" key="1">
    <source>
        <dbReference type="SAM" id="Phobius"/>
    </source>
</evidence>
<protein>
    <recommendedName>
        <fullName evidence="4">Transcriptional regulator</fullName>
    </recommendedName>
</protein>
<name>A0A3E3DVU0_9FIRM</name>
<keyword evidence="1" id="KW-0812">Transmembrane</keyword>
<dbReference type="Pfam" id="PF06923">
    <property type="entry name" value="GutM"/>
    <property type="match status" value="1"/>
</dbReference>
<dbReference type="InterPro" id="IPR009693">
    <property type="entry name" value="Glucitol_operon_activator"/>
</dbReference>
<dbReference type="Proteomes" id="UP000261212">
    <property type="component" value="Unassembled WGS sequence"/>
</dbReference>
<keyword evidence="1" id="KW-1133">Transmembrane helix</keyword>
<sequence>MQKLQSYYSINRFERIINNMWKIFLAAFVLMIFNSLLTYKQAKNFSVSFNEVHKYGNVSVGKDKQYFVYGVIVILACDNNGLVTKGQMMNGFSVFARFKPFDDLVGRSIYEIKTEEQLKVKTFRSKKRREKGSALLQAVNGLIGVLEKSKAEEVGEEKLIGGDTVAENA</sequence>
<comment type="caution">
    <text evidence="2">The sequence shown here is derived from an EMBL/GenBank/DDBJ whole genome shotgun (WGS) entry which is preliminary data.</text>
</comment>
<feature type="transmembrane region" description="Helical" evidence="1">
    <location>
        <begin position="21"/>
        <end position="39"/>
    </location>
</feature>